<dbReference type="Gene3D" id="1.10.4020.10">
    <property type="entry name" value="DNA breaking-rejoining enzymes"/>
    <property type="match status" value="1"/>
</dbReference>
<feature type="chain" id="PRO_5043327053" evidence="3">
    <location>
        <begin position="27"/>
        <end position="201"/>
    </location>
</feature>
<dbReference type="Proteomes" id="UP000762676">
    <property type="component" value="Unassembled WGS sequence"/>
</dbReference>
<evidence type="ECO:0000256" key="1">
    <source>
        <dbReference type="ARBA" id="ARBA00001968"/>
    </source>
</evidence>
<proteinExistence type="predicted"/>
<dbReference type="InterPro" id="IPR038269">
    <property type="entry name" value="SCAN_sf"/>
</dbReference>
<sequence length="201" mass="22640">MPSTQWFSFLQLQEFFSLQLQAVVEADLMFTAIDVGDFGMNSDGSVFKNSTFGELLNNKLDLPVAISMGLSGTKTPYCFVADEAYPLKDNFMRPYGGRNLDNPKIIFNQKLSRAPADYNVKFRNAVPTSSEDADAFTSRLETVFNKWLELSEVKEGDYEALGDLILRDQIYASLLKDIAMFLKERSPCSVKEVRARQTNIG</sequence>
<evidence type="ECO:0000313" key="6">
    <source>
        <dbReference type="Proteomes" id="UP000762676"/>
    </source>
</evidence>
<organism evidence="5 6">
    <name type="scientific">Elysia marginata</name>
    <dbReference type="NCBI Taxonomy" id="1093978"/>
    <lineage>
        <taxon>Eukaryota</taxon>
        <taxon>Metazoa</taxon>
        <taxon>Spiralia</taxon>
        <taxon>Lophotrochozoa</taxon>
        <taxon>Mollusca</taxon>
        <taxon>Gastropoda</taxon>
        <taxon>Heterobranchia</taxon>
        <taxon>Euthyneura</taxon>
        <taxon>Panpulmonata</taxon>
        <taxon>Sacoglossa</taxon>
        <taxon>Placobranchoidea</taxon>
        <taxon>Plakobranchidae</taxon>
        <taxon>Elysia</taxon>
    </lineage>
</organism>
<evidence type="ECO:0000256" key="3">
    <source>
        <dbReference type="SAM" id="SignalP"/>
    </source>
</evidence>
<dbReference type="SUPFAM" id="SSF47353">
    <property type="entry name" value="Retrovirus capsid dimerization domain-like"/>
    <property type="match status" value="1"/>
</dbReference>
<evidence type="ECO:0000256" key="2">
    <source>
        <dbReference type="ARBA" id="ARBA00022723"/>
    </source>
</evidence>
<keyword evidence="6" id="KW-1185">Reference proteome</keyword>
<keyword evidence="2" id="KW-0479">Metal-binding</keyword>
<comment type="caution">
    <text evidence="5">The sequence shown here is derived from an EMBL/GenBank/DDBJ whole genome shotgun (WGS) entry which is preliminary data.</text>
</comment>
<dbReference type="AlphaFoldDB" id="A0AAV4JDP6"/>
<feature type="signal peptide" evidence="3">
    <location>
        <begin position="1"/>
        <end position="26"/>
    </location>
</feature>
<dbReference type="GO" id="GO:0046872">
    <property type="term" value="F:metal ion binding"/>
    <property type="evidence" value="ECO:0007669"/>
    <property type="project" value="UniProtKB-KW"/>
</dbReference>
<reference evidence="5 6" key="1">
    <citation type="journal article" date="2021" name="Elife">
        <title>Chloroplast acquisition without the gene transfer in kleptoplastic sea slugs, Plakobranchus ocellatus.</title>
        <authorList>
            <person name="Maeda T."/>
            <person name="Takahashi S."/>
            <person name="Yoshida T."/>
            <person name="Shimamura S."/>
            <person name="Takaki Y."/>
            <person name="Nagai Y."/>
            <person name="Toyoda A."/>
            <person name="Suzuki Y."/>
            <person name="Arimoto A."/>
            <person name="Ishii H."/>
            <person name="Satoh N."/>
            <person name="Nishiyama T."/>
            <person name="Hasebe M."/>
            <person name="Maruyama T."/>
            <person name="Minagawa J."/>
            <person name="Obokata J."/>
            <person name="Shigenobu S."/>
        </authorList>
    </citation>
    <scope>NUCLEOTIDE SEQUENCE [LARGE SCALE GENOMIC DNA]</scope>
</reference>
<dbReference type="EMBL" id="BMAT01006788">
    <property type="protein sequence ID" value="GFS20038.1"/>
    <property type="molecule type" value="Genomic_DNA"/>
</dbReference>
<feature type="domain" description="DDE Tnp4" evidence="4">
    <location>
        <begin position="8"/>
        <end position="114"/>
    </location>
</feature>
<comment type="cofactor">
    <cofactor evidence="1">
        <name>a divalent metal cation</name>
        <dbReference type="ChEBI" id="CHEBI:60240"/>
    </cofactor>
</comment>
<gene>
    <name evidence="5" type="ORF">ElyMa_003304500</name>
</gene>
<keyword evidence="3" id="KW-0732">Signal</keyword>
<evidence type="ECO:0000259" key="4">
    <source>
        <dbReference type="Pfam" id="PF13359"/>
    </source>
</evidence>
<evidence type="ECO:0000313" key="5">
    <source>
        <dbReference type="EMBL" id="GFS20038.1"/>
    </source>
</evidence>
<dbReference type="InterPro" id="IPR027806">
    <property type="entry name" value="HARBI1_dom"/>
</dbReference>
<dbReference type="Pfam" id="PF13359">
    <property type="entry name" value="DDE_Tnp_4"/>
    <property type="match status" value="1"/>
</dbReference>
<accession>A0AAV4JDP6</accession>
<name>A0AAV4JDP6_9GAST</name>
<protein>
    <submittedName>
        <fullName evidence="5">Protein ALP1-like</fullName>
    </submittedName>
</protein>